<evidence type="ECO:0000313" key="8">
    <source>
        <dbReference type="EMBL" id="CAD2078344.1"/>
    </source>
</evidence>
<keyword evidence="2" id="KW-1003">Cell membrane</keyword>
<name>A0A6V7RJM1_9STAP</name>
<dbReference type="InterPro" id="IPR004797">
    <property type="entry name" value="Competence_ComEC/Rec2"/>
</dbReference>
<evidence type="ECO:0000259" key="7">
    <source>
        <dbReference type="SMART" id="SM00849"/>
    </source>
</evidence>
<keyword evidence="9" id="KW-1185">Reference proteome</keyword>
<evidence type="ECO:0000256" key="4">
    <source>
        <dbReference type="ARBA" id="ARBA00022989"/>
    </source>
</evidence>
<feature type="transmembrane region" description="Helical" evidence="6">
    <location>
        <begin position="337"/>
        <end position="356"/>
    </location>
</feature>
<dbReference type="InterPro" id="IPR001279">
    <property type="entry name" value="Metallo-B-lactamas"/>
</dbReference>
<feature type="transmembrane region" description="Helical" evidence="6">
    <location>
        <begin position="6"/>
        <end position="29"/>
    </location>
</feature>
<dbReference type="Proteomes" id="UP000589351">
    <property type="component" value="Unassembled WGS sequence"/>
</dbReference>
<feature type="domain" description="Metallo-beta-lactamase" evidence="7">
    <location>
        <begin position="486"/>
        <end position="687"/>
    </location>
</feature>
<dbReference type="Pfam" id="PF00753">
    <property type="entry name" value="Lactamase_B"/>
    <property type="match status" value="1"/>
</dbReference>
<accession>A0A6V7RJM1</accession>
<dbReference type="SUPFAM" id="SSF56281">
    <property type="entry name" value="Metallo-hydrolase/oxidoreductase"/>
    <property type="match status" value="1"/>
</dbReference>
<dbReference type="EMBL" id="CAJEWD010000008">
    <property type="protein sequence ID" value="CAD2078344.1"/>
    <property type="molecule type" value="Genomic_DNA"/>
</dbReference>
<proteinExistence type="predicted"/>
<comment type="subcellular location">
    <subcellularLocation>
        <location evidence="1">Cell membrane</location>
        <topology evidence="1">Multi-pass membrane protein</topology>
    </subcellularLocation>
</comment>
<dbReference type="Gene3D" id="3.60.15.10">
    <property type="entry name" value="Ribonuclease Z/Hydroxyacylglutathione hydrolase-like"/>
    <property type="match status" value="1"/>
</dbReference>
<sequence>MLLLYIVLSIITAYVFIESPILGFFFYVFLMYSVYINLKKFVFMLTFTSVCLLSIYFVSQLDKTIQTDNLYYFVIDDYKYYKDQTHYIVHSDKGKYELYVTEDDLLPISTRCYGDIEINEIVEERNFIKRDAFENLHINQLAGRIYLDNFHGLSCSKHQPNLSQKINQIRSIYINKILNITEHDYKFDMLTLSIGNKSYIEADFFDALQKLGIYHLYVISGTHVAFLSGVVIFILRCFKLSRVTIKLILIAVLLCFFFLNFFSPSVLRATFMGIMLLVTSLFKRKPYLTIISLSALVQIVFNPWVMYHAGFQLSYMTTLFIVLCRPILAQYKNFTQLILITIICELSTIVIVLLQFNEISLSGLILNIFFVPLFSFLVFPSVIIFNVLSFVYFPEFLNELYHNFYTYLKYLIDQIAQAFKHRIPIKNLHDVSTILLIAISYKLILHCLSKEVFKVGIATVLIIIILYFNAQNYKDNFTLTMVDVSQGDAFILRDHRENKTVLIDTGGRFSDQENAIPLSEKNILPYLKEAGLGKIDLLIISHLDIDHSGEAGHILEKLEVSNILINSEDEKFGEWVSGLSEEKKEKIIDSRNIKEFSIGNIKFQQLLTDTELLDSNNQSIVLKVFMDQYSVLFTGDISVDREESLLKEDFNLQSDILKVSHHGSDTSTSQEFLSRVSPKISLISAGVNNRYKHPHQEVVDNLSESIIYNTQESGMVEFKIKDDTICIRQKLRVDKACLEK</sequence>
<feature type="transmembrane region" description="Helical" evidence="6">
    <location>
        <begin position="41"/>
        <end position="59"/>
    </location>
</feature>
<dbReference type="Pfam" id="PF03772">
    <property type="entry name" value="Competence"/>
    <property type="match status" value="1"/>
</dbReference>
<protein>
    <submittedName>
        <fullName evidence="8">ComEC family competence protein</fullName>
    </submittedName>
</protein>
<evidence type="ECO:0000256" key="5">
    <source>
        <dbReference type="ARBA" id="ARBA00023136"/>
    </source>
</evidence>
<dbReference type="AlphaFoldDB" id="A0A6V7RJM1"/>
<feature type="transmembrane region" description="Helical" evidence="6">
    <location>
        <begin position="247"/>
        <end position="267"/>
    </location>
</feature>
<evidence type="ECO:0000256" key="2">
    <source>
        <dbReference type="ARBA" id="ARBA00022475"/>
    </source>
</evidence>
<feature type="transmembrane region" description="Helical" evidence="6">
    <location>
        <begin position="287"/>
        <end position="306"/>
    </location>
</feature>
<dbReference type="InterPro" id="IPR052159">
    <property type="entry name" value="Competence_DNA_uptake"/>
</dbReference>
<dbReference type="InterPro" id="IPR004477">
    <property type="entry name" value="ComEC_N"/>
</dbReference>
<dbReference type="PANTHER" id="PTHR30619:SF7">
    <property type="entry name" value="BETA-LACTAMASE DOMAIN PROTEIN"/>
    <property type="match status" value="1"/>
</dbReference>
<gene>
    <name evidence="8" type="ORF">JEODO184_01353</name>
</gene>
<feature type="transmembrane region" description="Helical" evidence="6">
    <location>
        <begin position="428"/>
        <end position="445"/>
    </location>
</feature>
<comment type="caution">
    <text evidence="8">The sequence shown here is derived from an EMBL/GenBank/DDBJ whole genome shotgun (WGS) entry which is preliminary data.</text>
</comment>
<dbReference type="GO" id="GO:0005886">
    <property type="term" value="C:plasma membrane"/>
    <property type="evidence" value="ECO:0007669"/>
    <property type="project" value="UniProtKB-SubCell"/>
</dbReference>
<dbReference type="SMART" id="SM00849">
    <property type="entry name" value="Lactamase_B"/>
    <property type="match status" value="1"/>
</dbReference>
<reference evidence="8 9" key="1">
    <citation type="submission" date="2020-07" db="EMBL/GenBank/DDBJ databases">
        <authorList>
            <person name="Criscuolo A."/>
        </authorList>
    </citation>
    <scope>NUCLEOTIDE SEQUENCE [LARGE SCALE GENOMIC DNA]</scope>
    <source>
        <strain evidence="8">CIP111649</strain>
    </source>
</reference>
<keyword evidence="5 6" id="KW-0472">Membrane</keyword>
<dbReference type="NCBIfam" id="TIGR00361">
    <property type="entry name" value="ComEC_Rec2"/>
    <property type="match status" value="1"/>
</dbReference>
<feature type="transmembrane region" description="Helical" evidence="6">
    <location>
        <begin position="452"/>
        <end position="470"/>
    </location>
</feature>
<evidence type="ECO:0000256" key="6">
    <source>
        <dbReference type="SAM" id="Phobius"/>
    </source>
</evidence>
<feature type="transmembrane region" description="Helical" evidence="6">
    <location>
        <begin position="214"/>
        <end position="235"/>
    </location>
</feature>
<dbReference type="CDD" id="cd07731">
    <property type="entry name" value="ComA-like_MBL-fold"/>
    <property type="match status" value="1"/>
</dbReference>
<dbReference type="InterPro" id="IPR035681">
    <property type="entry name" value="ComA-like_MBL"/>
</dbReference>
<keyword evidence="4 6" id="KW-1133">Transmembrane helix</keyword>
<evidence type="ECO:0000256" key="1">
    <source>
        <dbReference type="ARBA" id="ARBA00004651"/>
    </source>
</evidence>
<dbReference type="NCBIfam" id="TIGR00360">
    <property type="entry name" value="ComEC_N-term"/>
    <property type="match status" value="1"/>
</dbReference>
<evidence type="ECO:0000256" key="3">
    <source>
        <dbReference type="ARBA" id="ARBA00022692"/>
    </source>
</evidence>
<dbReference type="InterPro" id="IPR036866">
    <property type="entry name" value="RibonucZ/Hydroxyglut_hydro"/>
</dbReference>
<organism evidence="8 9">
    <name type="scientific">Jeotgalicoccus meleagridis</name>
    <dbReference type="NCBI Taxonomy" id="2759181"/>
    <lineage>
        <taxon>Bacteria</taxon>
        <taxon>Bacillati</taxon>
        <taxon>Bacillota</taxon>
        <taxon>Bacilli</taxon>
        <taxon>Bacillales</taxon>
        <taxon>Staphylococcaceae</taxon>
        <taxon>Jeotgalicoccus</taxon>
    </lineage>
</organism>
<dbReference type="PANTHER" id="PTHR30619">
    <property type="entry name" value="DNA INTERNALIZATION/COMPETENCE PROTEIN COMEC/REC2"/>
    <property type="match status" value="1"/>
</dbReference>
<keyword evidence="3 6" id="KW-0812">Transmembrane</keyword>
<dbReference type="GO" id="GO:0030420">
    <property type="term" value="P:establishment of competence for transformation"/>
    <property type="evidence" value="ECO:0007669"/>
    <property type="project" value="InterPro"/>
</dbReference>
<feature type="transmembrane region" description="Helical" evidence="6">
    <location>
        <begin position="368"/>
        <end position="393"/>
    </location>
</feature>
<evidence type="ECO:0000313" key="9">
    <source>
        <dbReference type="Proteomes" id="UP000589351"/>
    </source>
</evidence>